<dbReference type="InterPro" id="IPR011324">
    <property type="entry name" value="Cytotoxic_necrot_fac-like_cat"/>
</dbReference>
<comment type="caution">
    <text evidence="5">The sequence shown here is derived from an EMBL/GenBank/DDBJ whole genome shotgun (WGS) entry which is preliminary data.</text>
</comment>
<evidence type="ECO:0000256" key="2">
    <source>
        <dbReference type="ARBA" id="ARBA00022801"/>
    </source>
</evidence>
<evidence type="ECO:0000313" key="6">
    <source>
        <dbReference type="Proteomes" id="UP001221189"/>
    </source>
</evidence>
<dbReference type="HAMAP" id="MF_01440">
    <property type="entry name" value="CheD"/>
    <property type="match status" value="1"/>
</dbReference>
<comment type="catalytic activity">
    <reaction evidence="3">
        <text>L-glutaminyl-[protein] + H2O = L-glutamyl-[protein] + NH4(+)</text>
        <dbReference type="Rhea" id="RHEA:16441"/>
        <dbReference type="Rhea" id="RHEA-COMP:10207"/>
        <dbReference type="Rhea" id="RHEA-COMP:10208"/>
        <dbReference type="ChEBI" id="CHEBI:15377"/>
        <dbReference type="ChEBI" id="CHEBI:28938"/>
        <dbReference type="ChEBI" id="CHEBI:29973"/>
        <dbReference type="ChEBI" id="CHEBI:30011"/>
        <dbReference type="EC" id="3.5.1.44"/>
    </reaction>
</comment>
<feature type="region of interest" description="Disordered" evidence="4">
    <location>
        <begin position="1"/>
        <end position="24"/>
    </location>
</feature>
<dbReference type="Proteomes" id="UP001221189">
    <property type="component" value="Unassembled WGS sequence"/>
</dbReference>
<dbReference type="InterPro" id="IPR038592">
    <property type="entry name" value="CheD-like_sf"/>
</dbReference>
<dbReference type="EC" id="3.5.1.44" evidence="3"/>
<keyword evidence="1 3" id="KW-0145">Chemotaxis</keyword>
<dbReference type="CDD" id="cd16352">
    <property type="entry name" value="CheD"/>
    <property type="match status" value="1"/>
</dbReference>
<gene>
    <name evidence="3" type="primary">cheD</name>
    <name evidence="5" type="ORF">PRZ03_08480</name>
</gene>
<name>A0ABT5KCE7_9BURK</name>
<dbReference type="SUPFAM" id="SSF64438">
    <property type="entry name" value="CNF1/YfiH-like putative cysteine hydrolases"/>
    <property type="match status" value="1"/>
</dbReference>
<evidence type="ECO:0000313" key="5">
    <source>
        <dbReference type="EMBL" id="MDC8771609.1"/>
    </source>
</evidence>
<proteinExistence type="inferred from homology"/>
<dbReference type="InterPro" id="IPR005659">
    <property type="entry name" value="Chemorcpt_Glu_NH3ase_CheD"/>
</dbReference>
<comment type="similarity">
    <text evidence="3">Belongs to the CheD family.</text>
</comment>
<reference evidence="5 6" key="1">
    <citation type="submission" date="2022-10" db="EMBL/GenBank/DDBJ databases">
        <title>Paucibacter sp. hw1 Genome sequencing.</title>
        <authorList>
            <person name="Park S."/>
        </authorList>
    </citation>
    <scope>NUCLEOTIDE SEQUENCE [LARGE SCALE GENOMIC DNA]</scope>
    <source>
        <strain evidence="6">hw1</strain>
    </source>
</reference>
<dbReference type="PANTHER" id="PTHR35147">
    <property type="entry name" value="CHEMORECEPTOR GLUTAMINE DEAMIDASE CHED-RELATED"/>
    <property type="match status" value="1"/>
</dbReference>
<keyword evidence="2 3" id="KW-0378">Hydrolase</keyword>
<dbReference type="PANTHER" id="PTHR35147:SF3">
    <property type="entry name" value="CHEMORECEPTOR GLUTAMINE DEAMIDASE CHED 1-RELATED"/>
    <property type="match status" value="1"/>
</dbReference>
<sequence>MHKHKPTHSAAGNTPLGQHAPPVRPAAAVKAPLSAFSTLNAIPQIINLMPGQWHFGQGATLKTLLGSCVAITLWHPLKRYGGMCHFLLPSRASRGQGPLDGRYGDEAVELLLQSIARTGTKPSDYIAHLYGGADTMPDGMNVKFNVGERNIEQGWALIDNNGFQLKDVDVGDNVPRTVVIDLASGRVEVKRSQAPGAPGTLGARK</sequence>
<comment type="function">
    <text evidence="3">Probably deamidates glutamine residues to glutamate on methyl-accepting chemotaxis receptors (MCPs), playing an important role in chemotaxis.</text>
</comment>
<protein>
    <recommendedName>
        <fullName evidence="3">Probable chemoreceptor glutamine deamidase CheD</fullName>
        <ecNumber evidence="3">3.5.1.44</ecNumber>
    </recommendedName>
</protein>
<evidence type="ECO:0000256" key="3">
    <source>
        <dbReference type="HAMAP-Rule" id="MF_01440"/>
    </source>
</evidence>
<evidence type="ECO:0000256" key="1">
    <source>
        <dbReference type="ARBA" id="ARBA00022500"/>
    </source>
</evidence>
<organism evidence="5 6">
    <name type="scientific">Roseateles albus</name>
    <dbReference type="NCBI Taxonomy" id="2987525"/>
    <lineage>
        <taxon>Bacteria</taxon>
        <taxon>Pseudomonadati</taxon>
        <taxon>Pseudomonadota</taxon>
        <taxon>Betaproteobacteria</taxon>
        <taxon>Burkholderiales</taxon>
        <taxon>Sphaerotilaceae</taxon>
        <taxon>Roseateles</taxon>
    </lineage>
</organism>
<dbReference type="RefSeq" id="WP_273599903.1">
    <property type="nucleotide sequence ID" value="NZ_JAQQXT010000004.1"/>
</dbReference>
<accession>A0ABT5KCE7</accession>
<dbReference type="EMBL" id="JAQQXT010000004">
    <property type="protein sequence ID" value="MDC8771609.1"/>
    <property type="molecule type" value="Genomic_DNA"/>
</dbReference>
<dbReference type="Pfam" id="PF03975">
    <property type="entry name" value="CheD"/>
    <property type="match status" value="1"/>
</dbReference>
<evidence type="ECO:0000256" key="4">
    <source>
        <dbReference type="SAM" id="MobiDB-lite"/>
    </source>
</evidence>
<dbReference type="Gene3D" id="3.30.1330.200">
    <property type="match status" value="1"/>
</dbReference>
<keyword evidence="6" id="KW-1185">Reference proteome</keyword>